<comment type="caution">
    <text evidence="2">The sequence shown here is derived from an EMBL/GenBank/DDBJ whole genome shotgun (WGS) entry which is preliminary data.</text>
</comment>
<keyword evidence="3" id="KW-1185">Reference proteome</keyword>
<feature type="transmembrane region" description="Helical" evidence="1">
    <location>
        <begin position="70"/>
        <end position="93"/>
    </location>
</feature>
<gene>
    <name evidence="2" type="ORF">ACFOW3_19935</name>
</gene>
<keyword evidence="1" id="KW-1133">Transmembrane helix</keyword>
<feature type="transmembrane region" description="Helical" evidence="1">
    <location>
        <begin position="7"/>
        <end position="30"/>
    </location>
</feature>
<proteinExistence type="predicted"/>
<reference evidence="3" key="1">
    <citation type="journal article" date="2019" name="Int. J. Syst. Evol. Microbiol.">
        <title>The Global Catalogue of Microorganisms (GCM) 10K type strain sequencing project: providing services to taxonomists for standard genome sequencing and annotation.</title>
        <authorList>
            <consortium name="The Broad Institute Genomics Platform"/>
            <consortium name="The Broad Institute Genome Sequencing Center for Infectious Disease"/>
            <person name="Wu L."/>
            <person name="Ma J."/>
        </authorList>
    </citation>
    <scope>NUCLEOTIDE SEQUENCE [LARGE SCALE GENOMIC DNA]</scope>
    <source>
        <strain evidence="3">CCUG 2113</strain>
    </source>
</reference>
<keyword evidence="1" id="KW-0472">Membrane</keyword>
<feature type="transmembrane region" description="Helical" evidence="1">
    <location>
        <begin position="105"/>
        <end position="125"/>
    </location>
</feature>
<dbReference type="Proteomes" id="UP001595693">
    <property type="component" value="Unassembled WGS sequence"/>
</dbReference>
<evidence type="ECO:0000313" key="3">
    <source>
        <dbReference type="Proteomes" id="UP001595693"/>
    </source>
</evidence>
<evidence type="ECO:0000256" key="1">
    <source>
        <dbReference type="SAM" id="Phobius"/>
    </source>
</evidence>
<organism evidence="2 3">
    <name type="scientific">Acidovorax facilis</name>
    <dbReference type="NCBI Taxonomy" id="12917"/>
    <lineage>
        <taxon>Bacteria</taxon>
        <taxon>Pseudomonadati</taxon>
        <taxon>Pseudomonadota</taxon>
        <taxon>Betaproteobacteria</taxon>
        <taxon>Burkholderiales</taxon>
        <taxon>Comamonadaceae</taxon>
        <taxon>Acidovorax</taxon>
    </lineage>
</organism>
<accession>A0ABV8DEJ7</accession>
<keyword evidence="1" id="KW-0812">Transmembrane</keyword>
<evidence type="ECO:0000313" key="2">
    <source>
        <dbReference type="EMBL" id="MFC3936899.1"/>
    </source>
</evidence>
<name>A0ABV8DEJ7_9BURK</name>
<protein>
    <submittedName>
        <fullName evidence="2">Uncharacterized protein</fullName>
    </submittedName>
</protein>
<dbReference type="EMBL" id="JBHSAJ010000060">
    <property type="protein sequence ID" value="MFC3936899.1"/>
    <property type="molecule type" value="Genomic_DNA"/>
</dbReference>
<feature type="transmembrane region" description="Helical" evidence="1">
    <location>
        <begin position="42"/>
        <end position="63"/>
    </location>
</feature>
<dbReference type="RefSeq" id="WP_055401066.1">
    <property type="nucleotide sequence ID" value="NZ_JAMXAX010000132.1"/>
</dbReference>
<sequence length="138" mass="14653">MRVRTLLIASALGVGVAWLALNAFGLWVAFHPFGRDAERTAWLVPLLQVLSWLPFVALGTILTSWLLRELSVVGGFAAGLAASAAVLGASFYYAPGENLVDVASLMWLDLLCPVALFPAFVGLVANRSFKQTPHSGAA</sequence>